<evidence type="ECO:0008006" key="3">
    <source>
        <dbReference type="Google" id="ProtNLM"/>
    </source>
</evidence>
<keyword evidence="2" id="KW-1185">Reference proteome</keyword>
<dbReference type="EMBL" id="JAUCBP010000007">
    <property type="protein sequence ID" value="MDM7861129.1"/>
    <property type="molecule type" value="Genomic_DNA"/>
</dbReference>
<dbReference type="PROSITE" id="PS51257">
    <property type="entry name" value="PROKAR_LIPOPROTEIN"/>
    <property type="match status" value="1"/>
</dbReference>
<dbReference type="InterPro" id="IPR038765">
    <property type="entry name" value="Papain-like_cys_pep_sf"/>
</dbReference>
<reference evidence="1 2" key="1">
    <citation type="submission" date="2023-06" db="EMBL/GenBank/DDBJ databases">
        <title>Alteromonas sp. ASW11-36 isolated from intertidal sand.</title>
        <authorList>
            <person name="Li Y."/>
        </authorList>
    </citation>
    <scope>NUCLEOTIDE SEQUENCE [LARGE SCALE GENOMIC DNA]</scope>
    <source>
        <strain evidence="1 2">ASW11-36</strain>
    </source>
</reference>
<accession>A0ABT7SY56</accession>
<comment type="caution">
    <text evidence="1">The sequence shown here is derived from an EMBL/GenBank/DDBJ whole genome shotgun (WGS) entry which is preliminary data.</text>
</comment>
<gene>
    <name evidence="1" type="ORF">QTP81_11020</name>
</gene>
<evidence type="ECO:0000313" key="2">
    <source>
        <dbReference type="Proteomes" id="UP001234343"/>
    </source>
</evidence>
<evidence type="ECO:0000313" key="1">
    <source>
        <dbReference type="EMBL" id="MDM7861129.1"/>
    </source>
</evidence>
<dbReference type="RefSeq" id="WP_289365508.1">
    <property type="nucleotide sequence ID" value="NZ_JAUCBP010000007.1"/>
</dbReference>
<dbReference type="SUPFAM" id="SSF54001">
    <property type="entry name" value="Cysteine proteinases"/>
    <property type="match status" value="1"/>
</dbReference>
<sequence length="356" mass="40125">MRHNFLCLLTTLMLTGCLHLPVQQMIETPQDSATMIELPATDSDVWIAAQGIPLRVNWLAEGHSEYAFGNMFVLPYVIDQLPYLNTEESQAWIEHINNTYQPEPAWVYNPDNRMGHYKCMSISAATIINWHALNVGQSLQPFTSWLSGKQESGIDHRALDALYYQRAQQEAFADTYELLDFELDPVEQTPISYRMPAFAEIISLASQQPQTTLVIDDYVLPGVSHTLDTTKMPMLTTVQVFDYQASYEVRDDGKEHTLRLKHALHQYGPIYAGIRIRFASSGGVITDSAIGRFSIPNMSGHAVVIVGYVEQGDDTYFIYRETFGRNDTTSSQGGPAYRVYPAHVFNEAYAFQSQAG</sequence>
<organism evidence="1 2">
    <name type="scientific">Alteromonas arenosi</name>
    <dbReference type="NCBI Taxonomy" id="3055817"/>
    <lineage>
        <taxon>Bacteria</taxon>
        <taxon>Pseudomonadati</taxon>
        <taxon>Pseudomonadota</taxon>
        <taxon>Gammaproteobacteria</taxon>
        <taxon>Alteromonadales</taxon>
        <taxon>Alteromonadaceae</taxon>
        <taxon>Alteromonas/Salinimonas group</taxon>
        <taxon>Alteromonas</taxon>
    </lineage>
</organism>
<dbReference type="Gene3D" id="3.90.70.10">
    <property type="entry name" value="Cysteine proteinases"/>
    <property type="match status" value="1"/>
</dbReference>
<name>A0ABT7SY56_9ALTE</name>
<protein>
    <recommendedName>
        <fullName evidence="3">Peptidase C39-like domain-containing protein</fullName>
    </recommendedName>
</protein>
<proteinExistence type="predicted"/>
<dbReference type="Proteomes" id="UP001234343">
    <property type="component" value="Unassembled WGS sequence"/>
</dbReference>